<dbReference type="GO" id="GO:0046872">
    <property type="term" value="F:metal ion binding"/>
    <property type="evidence" value="ECO:0007669"/>
    <property type="project" value="UniProtKB-KW"/>
</dbReference>
<comment type="caution">
    <text evidence="8">The sequence shown here is derived from an EMBL/GenBank/DDBJ whole genome shotgun (WGS) entry which is preliminary data.</text>
</comment>
<gene>
    <name evidence="8" type="ORF">DFJ66_4544</name>
</gene>
<dbReference type="PANTHER" id="PTHR12318">
    <property type="entry name" value="TESTOSTERONE-REGULATED PROTEIN RP2"/>
    <property type="match status" value="1"/>
</dbReference>
<dbReference type="OrthoDB" id="7183442at2"/>
<dbReference type="InterPro" id="IPR000086">
    <property type="entry name" value="NUDIX_hydrolase_dom"/>
</dbReference>
<comment type="cofactor">
    <cofactor evidence="2">
        <name>Mg(2+)</name>
        <dbReference type="ChEBI" id="CHEBI:18420"/>
    </cofactor>
</comment>
<name>A0A495XB73_9PSEU</name>
<evidence type="ECO:0000256" key="2">
    <source>
        <dbReference type="ARBA" id="ARBA00001946"/>
    </source>
</evidence>
<dbReference type="Proteomes" id="UP000272729">
    <property type="component" value="Unassembled WGS sequence"/>
</dbReference>
<keyword evidence="3" id="KW-0479">Metal-binding</keyword>
<dbReference type="PROSITE" id="PS51462">
    <property type="entry name" value="NUDIX"/>
    <property type="match status" value="1"/>
</dbReference>
<evidence type="ECO:0000256" key="3">
    <source>
        <dbReference type="ARBA" id="ARBA00022723"/>
    </source>
</evidence>
<keyword evidence="5" id="KW-0460">Magnesium</keyword>
<evidence type="ECO:0000256" key="5">
    <source>
        <dbReference type="ARBA" id="ARBA00022842"/>
    </source>
</evidence>
<dbReference type="EMBL" id="RBXR01000001">
    <property type="protein sequence ID" value="RKT71262.1"/>
    <property type="molecule type" value="Genomic_DNA"/>
</dbReference>
<dbReference type="SUPFAM" id="SSF55811">
    <property type="entry name" value="Nudix"/>
    <property type="match status" value="1"/>
</dbReference>
<dbReference type="Gene3D" id="3.90.79.10">
    <property type="entry name" value="Nucleoside Triphosphate Pyrophosphohydrolase"/>
    <property type="match status" value="1"/>
</dbReference>
<dbReference type="PANTHER" id="PTHR12318:SF0">
    <property type="entry name" value="ACYL-COENZYME A DIPHOSPHATASE NUDT19"/>
    <property type="match status" value="1"/>
</dbReference>
<evidence type="ECO:0000313" key="9">
    <source>
        <dbReference type="Proteomes" id="UP000272729"/>
    </source>
</evidence>
<protein>
    <recommendedName>
        <fullName evidence="7">Nudix hydrolase domain-containing protein</fullName>
    </recommendedName>
</protein>
<dbReference type="CDD" id="cd18870">
    <property type="entry name" value="NUDIX_AcylCoAdiphos_Nudt19"/>
    <property type="match status" value="1"/>
</dbReference>
<dbReference type="InterPro" id="IPR015797">
    <property type="entry name" value="NUDIX_hydrolase-like_dom_sf"/>
</dbReference>
<proteinExistence type="predicted"/>
<accession>A0A495XB73</accession>
<keyword evidence="9" id="KW-1185">Reference proteome</keyword>
<evidence type="ECO:0000256" key="6">
    <source>
        <dbReference type="ARBA" id="ARBA00023211"/>
    </source>
</evidence>
<feature type="domain" description="Nudix hydrolase" evidence="7">
    <location>
        <begin position="25"/>
        <end position="227"/>
    </location>
</feature>
<keyword evidence="4" id="KW-0378">Hydrolase</keyword>
<reference evidence="8 9" key="1">
    <citation type="submission" date="2018-10" db="EMBL/GenBank/DDBJ databases">
        <title>Sequencing the genomes of 1000 actinobacteria strains.</title>
        <authorList>
            <person name="Klenk H.-P."/>
        </authorList>
    </citation>
    <scope>NUCLEOTIDE SEQUENCE [LARGE SCALE GENOMIC DNA]</scope>
    <source>
        <strain evidence="8 9">DSM 43911</strain>
    </source>
</reference>
<keyword evidence="6" id="KW-0464">Manganese</keyword>
<dbReference type="GO" id="GO:0016818">
    <property type="term" value="F:hydrolase activity, acting on acid anhydrides, in phosphorus-containing anhydrides"/>
    <property type="evidence" value="ECO:0007669"/>
    <property type="project" value="InterPro"/>
</dbReference>
<evidence type="ECO:0000256" key="1">
    <source>
        <dbReference type="ARBA" id="ARBA00001936"/>
    </source>
</evidence>
<dbReference type="AlphaFoldDB" id="A0A495XB73"/>
<organism evidence="8 9">
    <name type="scientific">Saccharothrix variisporea</name>
    <dbReference type="NCBI Taxonomy" id="543527"/>
    <lineage>
        <taxon>Bacteria</taxon>
        <taxon>Bacillati</taxon>
        <taxon>Actinomycetota</taxon>
        <taxon>Actinomycetes</taxon>
        <taxon>Pseudonocardiales</taxon>
        <taxon>Pseudonocardiaceae</taxon>
        <taxon>Saccharothrix</taxon>
    </lineage>
</organism>
<sequence length="267" mass="29314">MRELPEQLVLPPGMVPDVVPEVPVTPRDAATVVLVRERDTGFEVFLQRRVLGMAFAGGMTVFPGGGVDPRDADTSVAWTGPDPDWWGQRFACSAELARALVCAAVRETFEESGVLLAGPSPDTVVADTSSYADAREALVRREVSFAEFLAREGLVLRADLLRPWANWVTPAEEPRRYDTRFFVAVLPDGQKADDVTSEASDAGWQRPAEALQDWQEGRRLLLPPTWVTLSELAEFPGVADVLAAPREVEKIIPKLVRDGDEVRVVVP</sequence>
<evidence type="ECO:0000256" key="4">
    <source>
        <dbReference type="ARBA" id="ARBA00022801"/>
    </source>
</evidence>
<evidence type="ECO:0000259" key="7">
    <source>
        <dbReference type="PROSITE" id="PS51462"/>
    </source>
</evidence>
<evidence type="ECO:0000313" key="8">
    <source>
        <dbReference type="EMBL" id="RKT71262.1"/>
    </source>
</evidence>
<dbReference type="InterPro" id="IPR039121">
    <property type="entry name" value="NUDT19"/>
</dbReference>
<comment type="cofactor">
    <cofactor evidence="1">
        <name>Mn(2+)</name>
        <dbReference type="ChEBI" id="CHEBI:29035"/>
    </cofactor>
</comment>